<sequence>MKPVLVLLSVAGVLSLEAPGCDPGFVAVPANFETFTCVSVEQLERMKQRKFIADAGTRFFLWTRQTKVGEREELRLDDLSALKNTTFNTRNPTRILIHGWLSDWTAESVDGLAKAYISKGAYNVIGVDWSAGASTIFYPQACMRVGAVAKTVAKQISLLLRAGQTPAQIVLIGHSLGAHVAGMTGKHFQSSPKLAAVVGLDPAGPLFSENKPLERLDQLDAEYVEVIHTNMGWLGYQAALGQADFFPNGGYSQAGCVTHTCDHQRAVEYFRMSLESAQPLYVGRRCETKLINDGCDGALAVMGSDPDERFKLKTSGMFYLQISN</sequence>
<evidence type="ECO:0000256" key="2">
    <source>
        <dbReference type="ARBA" id="ARBA00010701"/>
    </source>
</evidence>
<dbReference type="EnsemblMetazoa" id="ASIC005057-RA">
    <property type="protein sequence ID" value="ASIC005057-PA"/>
    <property type="gene ID" value="ASIC005057"/>
</dbReference>
<comment type="similarity">
    <text evidence="2 4">Belongs to the AB hydrolase superfamily. Lipase family.</text>
</comment>
<dbReference type="VEuPathDB" id="VectorBase:ASIC005057"/>
<dbReference type="VEuPathDB" id="VectorBase:ASIS004500"/>
<evidence type="ECO:0000256" key="3">
    <source>
        <dbReference type="ARBA" id="ARBA00022525"/>
    </source>
</evidence>
<dbReference type="GO" id="GO:0016042">
    <property type="term" value="P:lipid catabolic process"/>
    <property type="evidence" value="ECO:0007669"/>
    <property type="project" value="TreeGrafter"/>
</dbReference>
<dbReference type="SUPFAM" id="SSF53474">
    <property type="entry name" value="alpha/beta-Hydrolases"/>
    <property type="match status" value="1"/>
</dbReference>
<evidence type="ECO:0000313" key="9">
    <source>
        <dbReference type="Proteomes" id="UP000030765"/>
    </source>
</evidence>
<dbReference type="GO" id="GO:0005615">
    <property type="term" value="C:extracellular space"/>
    <property type="evidence" value="ECO:0007669"/>
    <property type="project" value="TreeGrafter"/>
</dbReference>
<accession>A0A084VIF0</accession>
<dbReference type="CDD" id="cd00707">
    <property type="entry name" value="Pancreat_lipase_like"/>
    <property type="match status" value="1"/>
</dbReference>
<dbReference type="InterPro" id="IPR029058">
    <property type="entry name" value="AB_hydrolase_fold"/>
</dbReference>
<evidence type="ECO:0000313" key="8">
    <source>
        <dbReference type="EnsemblMetazoa" id="ASIC005057-PA"/>
    </source>
</evidence>
<dbReference type="EMBL" id="KE524854">
    <property type="protein sequence ID" value="KFB37744.1"/>
    <property type="molecule type" value="Genomic_DNA"/>
</dbReference>
<keyword evidence="5" id="KW-0732">Signal</keyword>
<dbReference type="PANTHER" id="PTHR11610">
    <property type="entry name" value="LIPASE"/>
    <property type="match status" value="1"/>
</dbReference>
<dbReference type="GO" id="GO:0016298">
    <property type="term" value="F:lipase activity"/>
    <property type="evidence" value="ECO:0007669"/>
    <property type="project" value="InterPro"/>
</dbReference>
<dbReference type="OrthoDB" id="199913at2759"/>
<dbReference type="InterPro" id="IPR033906">
    <property type="entry name" value="Lipase_N"/>
</dbReference>
<evidence type="ECO:0000256" key="4">
    <source>
        <dbReference type="RuleBase" id="RU004262"/>
    </source>
</evidence>
<evidence type="ECO:0000256" key="5">
    <source>
        <dbReference type="SAM" id="SignalP"/>
    </source>
</evidence>
<evidence type="ECO:0000256" key="1">
    <source>
        <dbReference type="ARBA" id="ARBA00004613"/>
    </source>
</evidence>
<feature type="chain" id="PRO_5011842601" evidence="5">
    <location>
        <begin position="16"/>
        <end position="324"/>
    </location>
</feature>
<dbReference type="Proteomes" id="UP000030765">
    <property type="component" value="Unassembled WGS sequence"/>
</dbReference>
<dbReference type="EMBL" id="ATLV01013354">
    <property type="status" value="NOT_ANNOTATED_CDS"/>
    <property type="molecule type" value="Genomic_DNA"/>
</dbReference>
<dbReference type="InterPro" id="IPR000734">
    <property type="entry name" value="TAG_lipase"/>
</dbReference>
<reference evidence="7 9" key="1">
    <citation type="journal article" date="2014" name="BMC Genomics">
        <title>Genome sequence of Anopheles sinensis provides insight into genetics basis of mosquito competence for malaria parasites.</title>
        <authorList>
            <person name="Zhou D."/>
            <person name="Zhang D."/>
            <person name="Ding G."/>
            <person name="Shi L."/>
            <person name="Hou Q."/>
            <person name="Ye Y."/>
            <person name="Xu Y."/>
            <person name="Zhou H."/>
            <person name="Xiong C."/>
            <person name="Li S."/>
            <person name="Yu J."/>
            <person name="Hong S."/>
            <person name="Yu X."/>
            <person name="Zou P."/>
            <person name="Chen C."/>
            <person name="Chang X."/>
            <person name="Wang W."/>
            <person name="Lv Y."/>
            <person name="Sun Y."/>
            <person name="Ma L."/>
            <person name="Shen B."/>
            <person name="Zhu C."/>
        </authorList>
    </citation>
    <scope>NUCLEOTIDE SEQUENCE [LARGE SCALE GENOMIC DNA]</scope>
</reference>
<keyword evidence="3" id="KW-0964">Secreted</keyword>
<evidence type="ECO:0000259" key="6">
    <source>
        <dbReference type="Pfam" id="PF00151"/>
    </source>
</evidence>
<keyword evidence="9" id="KW-1185">Reference proteome</keyword>
<comment type="subcellular location">
    <subcellularLocation>
        <location evidence="1">Secreted</location>
    </subcellularLocation>
</comment>
<dbReference type="PRINTS" id="PR00821">
    <property type="entry name" value="TAGLIPASE"/>
</dbReference>
<dbReference type="AlphaFoldDB" id="A0A084VIF0"/>
<dbReference type="InterPro" id="IPR013818">
    <property type="entry name" value="Lipase"/>
</dbReference>
<dbReference type="Pfam" id="PF00151">
    <property type="entry name" value="Lipase"/>
    <property type="match status" value="1"/>
</dbReference>
<reference evidence="8" key="2">
    <citation type="submission" date="2020-05" db="UniProtKB">
        <authorList>
            <consortium name="EnsemblMetazoa"/>
        </authorList>
    </citation>
    <scope>IDENTIFICATION</scope>
</reference>
<proteinExistence type="inferred from homology"/>
<gene>
    <name evidence="7" type="ORF">ZHAS_00005057</name>
</gene>
<feature type="domain" description="Lipase" evidence="6">
    <location>
        <begin position="45"/>
        <end position="287"/>
    </location>
</feature>
<organism evidence="7">
    <name type="scientific">Anopheles sinensis</name>
    <name type="common">Mosquito</name>
    <dbReference type="NCBI Taxonomy" id="74873"/>
    <lineage>
        <taxon>Eukaryota</taxon>
        <taxon>Metazoa</taxon>
        <taxon>Ecdysozoa</taxon>
        <taxon>Arthropoda</taxon>
        <taxon>Hexapoda</taxon>
        <taxon>Insecta</taxon>
        <taxon>Pterygota</taxon>
        <taxon>Neoptera</taxon>
        <taxon>Endopterygota</taxon>
        <taxon>Diptera</taxon>
        <taxon>Nematocera</taxon>
        <taxon>Culicoidea</taxon>
        <taxon>Culicidae</taxon>
        <taxon>Anophelinae</taxon>
        <taxon>Anopheles</taxon>
    </lineage>
</organism>
<dbReference type="PANTHER" id="PTHR11610:SF150">
    <property type="entry name" value="FI01825P-RELATED"/>
    <property type="match status" value="1"/>
</dbReference>
<evidence type="ECO:0000313" key="7">
    <source>
        <dbReference type="EMBL" id="KFB37744.1"/>
    </source>
</evidence>
<protein>
    <submittedName>
        <fullName evidence="8">Lipase domain-containing protein</fullName>
    </submittedName>
</protein>
<name>A0A084VIF0_ANOSI</name>
<dbReference type="OMA" id="TICAFFI"/>
<dbReference type="STRING" id="74873.A0A084VIF0"/>
<dbReference type="GO" id="GO:0017171">
    <property type="term" value="F:serine hydrolase activity"/>
    <property type="evidence" value="ECO:0007669"/>
    <property type="project" value="TreeGrafter"/>
</dbReference>
<dbReference type="Gene3D" id="3.40.50.1820">
    <property type="entry name" value="alpha/beta hydrolase"/>
    <property type="match status" value="1"/>
</dbReference>
<feature type="signal peptide" evidence="5">
    <location>
        <begin position="1"/>
        <end position="15"/>
    </location>
</feature>